<evidence type="ECO:0000313" key="11">
    <source>
        <dbReference type="Proteomes" id="UP001497382"/>
    </source>
</evidence>
<protein>
    <recommendedName>
        <fullName evidence="5">Medium-chain acyl-CoA ligase ACSF2, mitochondrial</fullName>
        <ecNumber evidence="4">6.2.1.2</ecNumber>
    </recommendedName>
</protein>
<dbReference type="FunFam" id="3.30.300.30:FF:000008">
    <property type="entry name" value="2,3-dihydroxybenzoate-AMP ligase"/>
    <property type="match status" value="2"/>
</dbReference>
<organism evidence="10 11">
    <name type="scientific">Larinioides sclopetarius</name>
    <dbReference type="NCBI Taxonomy" id="280406"/>
    <lineage>
        <taxon>Eukaryota</taxon>
        <taxon>Metazoa</taxon>
        <taxon>Ecdysozoa</taxon>
        <taxon>Arthropoda</taxon>
        <taxon>Chelicerata</taxon>
        <taxon>Arachnida</taxon>
        <taxon>Araneae</taxon>
        <taxon>Araneomorphae</taxon>
        <taxon>Entelegynae</taxon>
        <taxon>Araneoidea</taxon>
        <taxon>Araneidae</taxon>
        <taxon>Larinioides</taxon>
    </lineage>
</organism>
<proteinExistence type="inferred from homology"/>
<comment type="caution">
    <text evidence="10">The sequence shown here is derived from an EMBL/GenBank/DDBJ whole genome shotgun (WGS) entry which is preliminary data.</text>
</comment>
<evidence type="ECO:0000256" key="2">
    <source>
        <dbReference type="ARBA" id="ARBA00022598"/>
    </source>
</evidence>
<evidence type="ECO:0000256" key="1">
    <source>
        <dbReference type="ARBA" id="ARBA00006432"/>
    </source>
</evidence>
<name>A0AAV1Z4L2_9ARAC</name>
<dbReference type="GO" id="GO:0031956">
    <property type="term" value="F:medium-chain fatty acid-CoA ligase activity"/>
    <property type="evidence" value="ECO:0007669"/>
    <property type="project" value="UniProtKB-EC"/>
</dbReference>
<feature type="domain" description="AMP-dependent synthetase/ligase" evidence="8">
    <location>
        <begin position="605"/>
        <end position="995"/>
    </location>
</feature>
<comment type="function">
    <text evidence="3">Acyl-CoA synthases catalyze the initial reaction in fatty acid metabolism, by forming a thioester with CoA. Has some preference toward medium-chain substrates. Plays a role in adipocyte differentiation.</text>
</comment>
<dbReference type="InterPro" id="IPR045851">
    <property type="entry name" value="AMP-bd_C_sf"/>
</dbReference>
<comment type="catalytic activity">
    <reaction evidence="7">
        <text>a medium-chain fatty acid + ATP + CoA = a medium-chain fatty acyl-CoA + AMP + diphosphate</text>
        <dbReference type="Rhea" id="RHEA:48340"/>
        <dbReference type="ChEBI" id="CHEBI:30616"/>
        <dbReference type="ChEBI" id="CHEBI:33019"/>
        <dbReference type="ChEBI" id="CHEBI:57287"/>
        <dbReference type="ChEBI" id="CHEBI:59558"/>
        <dbReference type="ChEBI" id="CHEBI:90546"/>
        <dbReference type="ChEBI" id="CHEBI:456215"/>
        <dbReference type="EC" id="6.2.1.2"/>
    </reaction>
</comment>
<dbReference type="SUPFAM" id="SSF56801">
    <property type="entry name" value="Acetyl-CoA synthetase-like"/>
    <property type="match status" value="4"/>
</dbReference>
<dbReference type="Proteomes" id="UP001497382">
    <property type="component" value="Unassembled WGS sequence"/>
</dbReference>
<evidence type="ECO:0000259" key="9">
    <source>
        <dbReference type="Pfam" id="PF13193"/>
    </source>
</evidence>
<feature type="domain" description="AMP-dependent synthetase/ligase" evidence="8">
    <location>
        <begin position="1048"/>
        <end position="1436"/>
    </location>
</feature>
<comment type="similarity">
    <text evidence="1">Belongs to the ATP-dependent AMP-binding enzyme family.</text>
</comment>
<reference evidence="10 11" key="1">
    <citation type="submission" date="2024-04" db="EMBL/GenBank/DDBJ databases">
        <authorList>
            <person name="Rising A."/>
            <person name="Reimegard J."/>
            <person name="Sonavane S."/>
            <person name="Akerstrom W."/>
            <person name="Nylinder S."/>
            <person name="Hedman E."/>
            <person name="Kallberg Y."/>
        </authorList>
    </citation>
    <scope>NUCLEOTIDE SEQUENCE [LARGE SCALE GENOMIC DNA]</scope>
</reference>
<evidence type="ECO:0000256" key="3">
    <source>
        <dbReference type="ARBA" id="ARBA00037247"/>
    </source>
</evidence>
<dbReference type="EC" id="6.2.1.2" evidence="4"/>
<sequence>MNCFRIQRTLGNLIKLQSAHIRFLSYLRDKLKESYTFKPGDIQLSSSTLSQILDETADSYGDTIAFISDHQAITKNFTDFKNEVDRLASGFVSLGLKKGDRIGIYSPNCYEWPLTQYAAAKAGLILVTINPAYQPSELEYCLKKVGCSALVTWDIFKTQNFYDILCGLIPELPKSPPNDLKNSNFPDLKTIMMVSKDRKAGVLNINDVMQSGNKESDKTLSEIEKSIQFDDPVNIQYTSGTTGLPKGVVLSHHNLVNNCLVNGRRIGYHFQAPIICCHVPLFHCFGCVFGSIASVFFHGTCVFPTPGFNVVESLKSIEKNRCTVVYGTPTMHVDAIHTFKSHKYDVSSLKQAVVGGSSAAESLVEELREVFGLSYINIAYGSTENSPGTAVIGFDDDFEKAVKGIMKPSDYIELKIVDKKGCLVPINVEGELCVRGHNLFLGYWQEPEKTAEVVEKTNWYHTGDLAVMDEEGRIRIVGRIKDMIIRGGENIYPVEIENFLNTHPAIHEVNVVGVPDKRMGEEVCAWISVKKDMNLTEEDVKNYCKGKISHYKIPRYIMFVDDFPKTDSGKIKKFISGTRTKITNSYCFMPGDVPLSNLRIGDVLDQSADKSGDKNAVISVHQNISKTYSEIRHEAERLASGLLSIGLRKGDRIALCSPNCYEWPLTQFAAAKAGLILVNINPASQREELEHCLKKVECKALVTWDVLKTQDYYKILCDIIPELPHSTPGKLKSSKLPALESVIMISGDEKDGILKFNDVLISGNKESDKLLSEIDKRLQFDDPANIQYTSGTTGAPKGAVLTHHNLVNNALISGKRFGFDLMKQTICCQIPLFHSFGCVHGSLNTLFHQGTCVFPSVGFNAISSLKAIEDHKCSDIYGTPTMFVDLIRHYKSGKFDIGCLKQALVGGAAPPASLIKDIKEILGVPHIMTGYGMTETSPAVAVNTHLDDFETVVNGLAKLIDYVEVKIIDNNGLIVPVNGQGELCVRGHPTFLGYWNDDQKTTEVLDKTGWYHSGCISSTQSKIRNSYYFLPGDIMLSSLRLGDIIDLSADKCGDHTAVISVQQNISKTYSKLRHEVERLASGLISIGLRKGDRIGLCAPNCYEWPLTQFAAAKAGLILVNINPAYQSTELEFCLKKVDCKALIIPDAFKTQDYYKILCDIIPDLPRSTPGKLQNSKLPNLENIIMISDYRMDGVLNLRDVLHEGNKESDALLSKIEKSVQFDDPVNIQFTSGTTGSPKGAVLTHHNVVNNALLSGNRYGFNLKRPISLCQLPLFHSFGCVQGALATYFFQGTCVLPSGGFDAVASLKAIEKHKCSIIFGTPTMFVDLIRNFQFARFDIATLRQAVVGGAAPPSSLVRDFKHVLGISEPMVGYGATETSPAICLSRRDDYFENIVNGVMKLLEYTEVKIVDSKGHVVPVNTQGELCARGHITFLGYWDEEKKTAEVLDKNRWYHTGDLATMNEYGLIKIVGRIKEMIIRGGENLYPQEIENFLNSHPAILDAYVCGVPDQRLGEEACAWICLKEGMSLNEEQVKEFCKGKTERLASGLISIGLRKGDRIAICAPNCYEWPLTQFAAAKAGLILVNINPAFQSMELEYCLRKVGCKALITWDNLLTQNYYKMLCDIIPDLPKRTPGKLKSSKLPNLETIITISKDDKDGMLNFKDVLTNGDKESNKRLSEIQKSVQFDDPANIQFTSGTTGAPKGAVLTHHNVVNNALIMGRRFGFNIQKPIICCQLPLFHSFGCVHTSLGPIYYQGTCVFPSPIFHAVSSLKTIETHECSFIFGTPTMFVDIIRNYQSGKFNTGSLKRSIVGGAAAPATLMNDIKEVLGIPNVGIGYGTTETSPAVVSNRYEEDFENSLNGRMQPIEYVEVKIIDSKGNLVPVNTQGELCTRGHNTFLGYWDEEEKTAEVLDKTRWYHSGDLAIMNEEGLVKIVGRIKDMIIRGGENIYPLEIENFLNTHPSVLEVHICGVPDQRLSEEACAWICLKEGKQLTEEEIKQFCKGKISNYKIPRYIMFVKEFPKTATGKVKKFEMTKISIEKLKL</sequence>
<evidence type="ECO:0000256" key="5">
    <source>
        <dbReference type="ARBA" id="ARBA00039638"/>
    </source>
</evidence>
<dbReference type="Pfam" id="PF00501">
    <property type="entry name" value="AMP-binding"/>
    <property type="match status" value="4"/>
</dbReference>
<dbReference type="PANTHER" id="PTHR43201">
    <property type="entry name" value="ACYL-COA SYNTHETASE"/>
    <property type="match status" value="1"/>
</dbReference>
<feature type="domain" description="AMP-dependent synthetase/ligase" evidence="8">
    <location>
        <begin position="1540"/>
        <end position="1900"/>
    </location>
</feature>
<evidence type="ECO:0000313" key="10">
    <source>
        <dbReference type="EMBL" id="CAL1266505.1"/>
    </source>
</evidence>
<dbReference type="InterPro" id="IPR020845">
    <property type="entry name" value="AMP-binding_CS"/>
</dbReference>
<dbReference type="Gene3D" id="3.40.50.980">
    <property type="match status" value="4"/>
</dbReference>
<evidence type="ECO:0000256" key="6">
    <source>
        <dbReference type="ARBA" id="ARBA00047319"/>
    </source>
</evidence>
<keyword evidence="11" id="KW-1185">Reference proteome</keyword>
<dbReference type="PROSITE" id="PS00455">
    <property type="entry name" value="AMP_BINDING"/>
    <property type="match status" value="4"/>
</dbReference>
<dbReference type="Gene3D" id="2.30.38.10">
    <property type="entry name" value="Luciferase, Domain 3"/>
    <property type="match status" value="2"/>
</dbReference>
<comment type="catalytic activity">
    <reaction evidence="6">
        <text>octanoate + ATP + CoA = octanoyl-CoA + AMP + diphosphate</text>
        <dbReference type="Rhea" id="RHEA:33631"/>
        <dbReference type="ChEBI" id="CHEBI:25646"/>
        <dbReference type="ChEBI" id="CHEBI:30616"/>
        <dbReference type="ChEBI" id="CHEBI:33019"/>
        <dbReference type="ChEBI" id="CHEBI:57287"/>
        <dbReference type="ChEBI" id="CHEBI:57386"/>
        <dbReference type="ChEBI" id="CHEBI:456215"/>
    </reaction>
</comment>
<feature type="domain" description="AMP-binding enzyme C-terminal" evidence="9">
    <location>
        <begin position="495"/>
        <end position="570"/>
    </location>
</feature>
<gene>
    <name evidence="10" type="ORF">LARSCL_LOCUS3132</name>
</gene>
<evidence type="ECO:0000256" key="7">
    <source>
        <dbReference type="ARBA" id="ARBA00048277"/>
    </source>
</evidence>
<dbReference type="EMBL" id="CAXIEN010000024">
    <property type="protein sequence ID" value="CAL1266505.1"/>
    <property type="molecule type" value="Genomic_DNA"/>
</dbReference>
<dbReference type="Gene3D" id="3.30.300.30">
    <property type="match status" value="3"/>
</dbReference>
<dbReference type="InterPro" id="IPR000873">
    <property type="entry name" value="AMP-dep_synth/lig_dom"/>
</dbReference>
<evidence type="ECO:0000259" key="8">
    <source>
        <dbReference type="Pfam" id="PF00501"/>
    </source>
</evidence>
<dbReference type="FunFam" id="3.40.50.12780:FF:000003">
    <property type="entry name" value="Long-chain-fatty-acid--CoA ligase FadD"/>
    <property type="match status" value="4"/>
</dbReference>
<feature type="domain" description="AMP-binding enzyme C-terminal" evidence="9">
    <location>
        <begin position="1951"/>
        <end position="2026"/>
    </location>
</feature>
<dbReference type="InterPro" id="IPR042099">
    <property type="entry name" value="ANL_N_sf"/>
</dbReference>
<accession>A0AAV1Z4L2</accession>
<dbReference type="GO" id="GO:0006631">
    <property type="term" value="P:fatty acid metabolic process"/>
    <property type="evidence" value="ECO:0007669"/>
    <property type="project" value="TreeGrafter"/>
</dbReference>
<feature type="domain" description="AMP-dependent synthetase/ligase" evidence="8">
    <location>
        <begin position="54"/>
        <end position="444"/>
    </location>
</feature>
<evidence type="ECO:0000256" key="4">
    <source>
        <dbReference type="ARBA" id="ARBA00039009"/>
    </source>
</evidence>
<keyword evidence="2" id="KW-0436">Ligase</keyword>
<dbReference type="PANTHER" id="PTHR43201:SF5">
    <property type="entry name" value="MEDIUM-CHAIN ACYL-COA LIGASE ACSF2, MITOCHONDRIAL"/>
    <property type="match status" value="1"/>
</dbReference>
<dbReference type="Gene3D" id="3.40.50.12780">
    <property type="entry name" value="N-terminal domain of ligase-like"/>
    <property type="match status" value="2"/>
</dbReference>
<dbReference type="Pfam" id="PF13193">
    <property type="entry name" value="AMP-binding_C"/>
    <property type="match status" value="2"/>
</dbReference>
<dbReference type="InterPro" id="IPR025110">
    <property type="entry name" value="AMP-bd_C"/>
</dbReference>